<accession>A0A7W7WMV9</accession>
<dbReference type="PANTHER" id="PTHR23517:SF3">
    <property type="entry name" value="INTEGRAL MEMBRANE TRANSPORT PROTEIN"/>
    <property type="match status" value="1"/>
</dbReference>
<dbReference type="InterPro" id="IPR020846">
    <property type="entry name" value="MFS_dom"/>
</dbReference>
<keyword evidence="3" id="KW-1003">Cell membrane</keyword>
<dbReference type="PANTHER" id="PTHR23517">
    <property type="entry name" value="RESISTANCE PROTEIN MDTM, PUTATIVE-RELATED-RELATED"/>
    <property type="match status" value="1"/>
</dbReference>
<dbReference type="Pfam" id="PF07690">
    <property type="entry name" value="MFS_1"/>
    <property type="match status" value="1"/>
</dbReference>
<evidence type="ECO:0000256" key="6">
    <source>
        <dbReference type="ARBA" id="ARBA00023136"/>
    </source>
</evidence>
<comment type="caution">
    <text evidence="9">The sequence shown here is derived from an EMBL/GenBank/DDBJ whole genome shotgun (WGS) entry which is preliminary data.</text>
</comment>
<name>A0A7W7WMV9_9ACTN</name>
<dbReference type="InterPro" id="IPR011701">
    <property type="entry name" value="MFS"/>
</dbReference>
<dbReference type="GO" id="GO:0005886">
    <property type="term" value="C:plasma membrane"/>
    <property type="evidence" value="ECO:0007669"/>
    <property type="project" value="UniProtKB-SubCell"/>
</dbReference>
<evidence type="ECO:0000256" key="7">
    <source>
        <dbReference type="SAM" id="Phobius"/>
    </source>
</evidence>
<dbReference type="AlphaFoldDB" id="A0A7W7WMV9"/>
<evidence type="ECO:0000256" key="5">
    <source>
        <dbReference type="ARBA" id="ARBA00022989"/>
    </source>
</evidence>
<feature type="transmembrane region" description="Helical" evidence="7">
    <location>
        <begin position="347"/>
        <end position="365"/>
    </location>
</feature>
<dbReference type="Gene3D" id="1.20.1250.20">
    <property type="entry name" value="MFS general substrate transporter like domains"/>
    <property type="match status" value="1"/>
</dbReference>
<dbReference type="EMBL" id="JACHJW010000001">
    <property type="protein sequence ID" value="MBB4956884.1"/>
    <property type="molecule type" value="Genomic_DNA"/>
</dbReference>
<comment type="subcellular location">
    <subcellularLocation>
        <location evidence="1">Cell membrane</location>
        <topology evidence="1">Multi-pass membrane protein</topology>
    </subcellularLocation>
</comment>
<feature type="transmembrane region" description="Helical" evidence="7">
    <location>
        <begin position="228"/>
        <end position="247"/>
    </location>
</feature>
<evidence type="ECO:0000256" key="2">
    <source>
        <dbReference type="ARBA" id="ARBA00022448"/>
    </source>
</evidence>
<proteinExistence type="predicted"/>
<evidence type="ECO:0000313" key="10">
    <source>
        <dbReference type="Proteomes" id="UP000578819"/>
    </source>
</evidence>
<protein>
    <submittedName>
        <fullName evidence="9">MFS family permease</fullName>
    </submittedName>
</protein>
<keyword evidence="10" id="KW-1185">Reference proteome</keyword>
<evidence type="ECO:0000313" key="9">
    <source>
        <dbReference type="EMBL" id="MBB4956884.1"/>
    </source>
</evidence>
<dbReference type="InterPro" id="IPR036259">
    <property type="entry name" value="MFS_trans_sf"/>
</dbReference>
<evidence type="ECO:0000256" key="4">
    <source>
        <dbReference type="ARBA" id="ARBA00022692"/>
    </source>
</evidence>
<dbReference type="SUPFAM" id="SSF103473">
    <property type="entry name" value="MFS general substrate transporter"/>
    <property type="match status" value="1"/>
</dbReference>
<evidence type="ECO:0000256" key="1">
    <source>
        <dbReference type="ARBA" id="ARBA00004651"/>
    </source>
</evidence>
<dbReference type="Proteomes" id="UP000578819">
    <property type="component" value="Unassembled WGS sequence"/>
</dbReference>
<reference evidence="9 10" key="1">
    <citation type="submission" date="2020-08" db="EMBL/GenBank/DDBJ databases">
        <title>Sequencing the genomes of 1000 actinobacteria strains.</title>
        <authorList>
            <person name="Klenk H.-P."/>
        </authorList>
    </citation>
    <scope>NUCLEOTIDE SEQUENCE [LARGE SCALE GENOMIC DNA]</scope>
    <source>
        <strain evidence="9 10">DSM 45886</strain>
    </source>
</reference>
<gene>
    <name evidence="9" type="ORF">FHR38_000617</name>
</gene>
<feature type="domain" description="Major facilitator superfamily (MFS) profile" evidence="8">
    <location>
        <begin position="1"/>
        <end position="370"/>
    </location>
</feature>
<keyword evidence="5 7" id="KW-1133">Transmembrane helix</keyword>
<keyword evidence="4 7" id="KW-0812">Transmembrane</keyword>
<evidence type="ECO:0000256" key="3">
    <source>
        <dbReference type="ARBA" id="ARBA00022475"/>
    </source>
</evidence>
<sequence>MLYLTLYLTQKGLSPYYAGLALGAWGVGRIVGAFVGGSIADRLGYRITMVVSMMATAVFIVGLVAAANQRNPWLVVVTSLVAASVGGIWRPPAQAMLTELTPPERLVMVTAVWRLSFNAGMFAAPVLGALLSRYSWDLLFWVEAGSSAIFGLFILIGIPRDPHPTPPVVTTSTGTSEPAGKGTGYLRVLADGTFVLFLVALLVNAIVYVQAPAVLALHLHDIGHPTEVFGAVASLNALMVIILEIPVTKAMQRFQARTAIAIGMALTGIGLSFYSLPLGLVGLVLATIVWTMGEVTASPSMMAYPGLAAPPAMRGRYIAAATVANQAGYSIGPVVGTAVWAGLGGHVFWICGVLSVVAIAAVLAGTRTLRNFHDTTPASDDTDSVTPAPSA</sequence>
<keyword evidence="6 7" id="KW-0472">Membrane</keyword>
<feature type="transmembrane region" description="Helical" evidence="7">
    <location>
        <begin position="47"/>
        <end position="67"/>
    </location>
</feature>
<keyword evidence="2" id="KW-0813">Transport</keyword>
<organism evidence="9 10">
    <name type="scientific">Micromonospora polyrhachis</name>
    <dbReference type="NCBI Taxonomy" id="1282883"/>
    <lineage>
        <taxon>Bacteria</taxon>
        <taxon>Bacillati</taxon>
        <taxon>Actinomycetota</taxon>
        <taxon>Actinomycetes</taxon>
        <taxon>Micromonosporales</taxon>
        <taxon>Micromonosporaceae</taxon>
        <taxon>Micromonospora</taxon>
    </lineage>
</organism>
<feature type="transmembrane region" description="Helical" evidence="7">
    <location>
        <begin position="111"/>
        <end position="132"/>
    </location>
</feature>
<dbReference type="GO" id="GO:0022857">
    <property type="term" value="F:transmembrane transporter activity"/>
    <property type="evidence" value="ECO:0007669"/>
    <property type="project" value="InterPro"/>
</dbReference>
<feature type="transmembrane region" description="Helical" evidence="7">
    <location>
        <begin position="73"/>
        <end position="90"/>
    </location>
</feature>
<feature type="transmembrane region" description="Helical" evidence="7">
    <location>
        <begin position="16"/>
        <end position="35"/>
    </location>
</feature>
<dbReference type="PROSITE" id="PS50850">
    <property type="entry name" value="MFS"/>
    <property type="match status" value="1"/>
</dbReference>
<feature type="transmembrane region" description="Helical" evidence="7">
    <location>
        <begin position="188"/>
        <end position="208"/>
    </location>
</feature>
<dbReference type="InterPro" id="IPR050171">
    <property type="entry name" value="MFS_Transporters"/>
</dbReference>
<evidence type="ECO:0000259" key="8">
    <source>
        <dbReference type="PROSITE" id="PS50850"/>
    </source>
</evidence>
<feature type="transmembrane region" description="Helical" evidence="7">
    <location>
        <begin position="259"/>
        <end position="292"/>
    </location>
</feature>